<evidence type="ECO:0000313" key="3">
    <source>
        <dbReference type="Proteomes" id="UP000008711"/>
    </source>
</evidence>
<dbReference type="Proteomes" id="UP000008711">
    <property type="component" value="Unassembled WGS sequence"/>
</dbReference>
<dbReference type="PROSITE" id="PS50041">
    <property type="entry name" value="C_TYPE_LECTIN_2"/>
    <property type="match status" value="1"/>
</dbReference>
<dbReference type="InterPro" id="IPR001304">
    <property type="entry name" value="C-type_lectin-like"/>
</dbReference>
<dbReference type="EMBL" id="CH954182">
    <property type="protein sequence ID" value="EDV53630.1"/>
    <property type="molecule type" value="Genomic_DNA"/>
</dbReference>
<dbReference type="Pfam" id="PF00059">
    <property type="entry name" value="Lectin_C"/>
    <property type="match status" value="1"/>
</dbReference>
<dbReference type="Gene3D" id="3.10.100.10">
    <property type="entry name" value="Mannose-Binding Protein A, subunit A"/>
    <property type="match status" value="1"/>
</dbReference>
<evidence type="ECO:0000259" key="1">
    <source>
        <dbReference type="PROSITE" id="PS50041"/>
    </source>
</evidence>
<evidence type="ECO:0000313" key="2">
    <source>
        <dbReference type="EMBL" id="EDV53630.1"/>
    </source>
</evidence>
<dbReference type="InterPro" id="IPR050111">
    <property type="entry name" value="C-type_lectin/snaclec_domain"/>
</dbReference>
<dbReference type="SUPFAM" id="SSF56436">
    <property type="entry name" value="C-type lectin-like"/>
    <property type="match status" value="1"/>
</dbReference>
<dbReference type="OMA" id="YREWISI"/>
<protein>
    <submittedName>
        <fullName evidence="2">GG12225</fullName>
    </submittedName>
</protein>
<proteinExistence type="predicted"/>
<dbReference type="InterPro" id="IPR016187">
    <property type="entry name" value="CTDL_fold"/>
</dbReference>
<sequence>MNFQKIGAKYYHIENKERLNWYEAVSRCRSLNSNLISLQNQKEWEIITANLVHFKAYWVDINDEAAEGDYVSRFTGEKAPFLKWANGEPTIQAGENCVEMEESFGFFYFVPHSMNDVQCSKKNYFICEANEVQM</sequence>
<dbReference type="OrthoDB" id="7854973at2759"/>
<keyword evidence="3" id="KW-1185">Reference proteome</keyword>
<feature type="domain" description="C-type lectin" evidence="1">
    <location>
        <begin position="6"/>
        <end position="128"/>
    </location>
</feature>
<dbReference type="HOGENOM" id="CLU_049894_10_0_1"/>
<reference evidence="2 3" key="1">
    <citation type="journal article" date="2007" name="Nature">
        <title>Evolution of genes and genomes on the Drosophila phylogeny.</title>
        <authorList>
            <consortium name="Drosophila 12 Genomes Consortium"/>
            <person name="Clark A.G."/>
            <person name="Eisen M.B."/>
            <person name="Smith D.R."/>
            <person name="Bergman C.M."/>
            <person name="Oliver B."/>
            <person name="Markow T.A."/>
            <person name="Kaufman T.C."/>
            <person name="Kellis M."/>
            <person name="Gelbart W."/>
            <person name="Iyer V.N."/>
            <person name="Pollard D.A."/>
            <person name="Sackton T.B."/>
            <person name="Larracuente A.M."/>
            <person name="Singh N.D."/>
            <person name="Abad J.P."/>
            <person name="Abt D.N."/>
            <person name="Adryan B."/>
            <person name="Aguade M."/>
            <person name="Akashi H."/>
            <person name="Anderson W.W."/>
            <person name="Aquadro C.F."/>
            <person name="Ardell D.H."/>
            <person name="Arguello R."/>
            <person name="Artieri C.G."/>
            <person name="Barbash D.A."/>
            <person name="Barker D."/>
            <person name="Barsanti P."/>
            <person name="Batterham P."/>
            <person name="Batzoglou S."/>
            <person name="Begun D."/>
            <person name="Bhutkar A."/>
            <person name="Blanco E."/>
            <person name="Bosak S.A."/>
            <person name="Bradley R.K."/>
            <person name="Brand A.D."/>
            <person name="Brent M.R."/>
            <person name="Brooks A.N."/>
            <person name="Brown R.H."/>
            <person name="Butlin R.K."/>
            <person name="Caggese C."/>
            <person name="Calvi B.R."/>
            <person name="Bernardo de Carvalho A."/>
            <person name="Caspi A."/>
            <person name="Castrezana S."/>
            <person name="Celniker S.E."/>
            <person name="Chang J.L."/>
            <person name="Chapple C."/>
            <person name="Chatterji S."/>
            <person name="Chinwalla A."/>
            <person name="Civetta A."/>
            <person name="Clifton S.W."/>
            <person name="Comeron J.M."/>
            <person name="Costello J.C."/>
            <person name="Coyne J.A."/>
            <person name="Daub J."/>
            <person name="David R.G."/>
            <person name="Delcher A.L."/>
            <person name="Delehaunty K."/>
            <person name="Do C.B."/>
            <person name="Ebling H."/>
            <person name="Edwards K."/>
            <person name="Eickbush T."/>
            <person name="Evans J.D."/>
            <person name="Filipski A."/>
            <person name="Findeiss S."/>
            <person name="Freyhult E."/>
            <person name="Fulton L."/>
            <person name="Fulton R."/>
            <person name="Garcia A.C."/>
            <person name="Gardiner A."/>
            <person name="Garfield D.A."/>
            <person name="Garvin B.E."/>
            <person name="Gibson G."/>
            <person name="Gilbert D."/>
            <person name="Gnerre S."/>
            <person name="Godfrey J."/>
            <person name="Good R."/>
            <person name="Gotea V."/>
            <person name="Gravely B."/>
            <person name="Greenberg A.J."/>
            <person name="Griffiths-Jones S."/>
            <person name="Gross S."/>
            <person name="Guigo R."/>
            <person name="Gustafson E.A."/>
            <person name="Haerty W."/>
            <person name="Hahn M.W."/>
            <person name="Halligan D.L."/>
            <person name="Halpern A.L."/>
            <person name="Halter G.M."/>
            <person name="Han M.V."/>
            <person name="Heger A."/>
            <person name="Hillier L."/>
            <person name="Hinrichs A.S."/>
            <person name="Holmes I."/>
            <person name="Hoskins R.A."/>
            <person name="Hubisz M.J."/>
            <person name="Hultmark D."/>
            <person name="Huntley M.A."/>
            <person name="Jaffe D.B."/>
            <person name="Jagadeeshan S."/>
            <person name="Jeck W.R."/>
            <person name="Johnson J."/>
            <person name="Jones C.D."/>
            <person name="Jordan W.C."/>
            <person name="Karpen G.H."/>
            <person name="Kataoka E."/>
            <person name="Keightley P.D."/>
            <person name="Kheradpour P."/>
            <person name="Kirkness E.F."/>
            <person name="Koerich L.B."/>
            <person name="Kristiansen K."/>
            <person name="Kudrna D."/>
            <person name="Kulathinal R.J."/>
            <person name="Kumar S."/>
            <person name="Kwok R."/>
            <person name="Lander E."/>
            <person name="Langley C.H."/>
            <person name="Lapoint R."/>
            <person name="Lazzaro B.P."/>
            <person name="Lee S.J."/>
            <person name="Levesque L."/>
            <person name="Li R."/>
            <person name="Lin C.F."/>
            <person name="Lin M.F."/>
            <person name="Lindblad-Toh K."/>
            <person name="Llopart A."/>
            <person name="Long M."/>
            <person name="Low L."/>
            <person name="Lozovsky E."/>
            <person name="Lu J."/>
            <person name="Luo M."/>
            <person name="Machado C.A."/>
            <person name="Makalowski W."/>
            <person name="Marzo M."/>
            <person name="Matsuda M."/>
            <person name="Matzkin L."/>
            <person name="McAllister B."/>
            <person name="McBride C.S."/>
            <person name="McKernan B."/>
            <person name="McKernan K."/>
            <person name="Mendez-Lago M."/>
            <person name="Minx P."/>
            <person name="Mollenhauer M.U."/>
            <person name="Montooth K."/>
            <person name="Mount S.M."/>
            <person name="Mu X."/>
            <person name="Myers E."/>
            <person name="Negre B."/>
            <person name="Newfeld S."/>
            <person name="Nielsen R."/>
            <person name="Noor M.A."/>
            <person name="O'Grady P."/>
            <person name="Pachter L."/>
            <person name="Papaceit M."/>
            <person name="Parisi M.J."/>
            <person name="Parisi M."/>
            <person name="Parts L."/>
            <person name="Pedersen J.S."/>
            <person name="Pesole G."/>
            <person name="Phillippy A.M."/>
            <person name="Ponting C.P."/>
            <person name="Pop M."/>
            <person name="Porcelli D."/>
            <person name="Powell J.R."/>
            <person name="Prohaska S."/>
            <person name="Pruitt K."/>
            <person name="Puig M."/>
            <person name="Quesneville H."/>
            <person name="Ram K.R."/>
            <person name="Rand D."/>
            <person name="Rasmussen M.D."/>
            <person name="Reed L.K."/>
            <person name="Reenan R."/>
            <person name="Reily A."/>
            <person name="Remington K.A."/>
            <person name="Rieger T.T."/>
            <person name="Ritchie M.G."/>
            <person name="Robin C."/>
            <person name="Rogers Y.H."/>
            <person name="Rohde C."/>
            <person name="Rozas J."/>
            <person name="Rubenfield M.J."/>
            <person name="Ruiz A."/>
            <person name="Russo S."/>
            <person name="Salzberg S.L."/>
            <person name="Sanchez-Gracia A."/>
            <person name="Saranga D.J."/>
            <person name="Sato H."/>
            <person name="Schaeffer S.W."/>
            <person name="Schatz M.C."/>
            <person name="Schlenke T."/>
            <person name="Schwartz R."/>
            <person name="Segarra C."/>
            <person name="Singh R.S."/>
            <person name="Sirot L."/>
            <person name="Sirota M."/>
            <person name="Sisneros N.B."/>
            <person name="Smith C.D."/>
            <person name="Smith T.F."/>
            <person name="Spieth J."/>
            <person name="Stage D.E."/>
            <person name="Stark A."/>
            <person name="Stephan W."/>
            <person name="Strausberg R.L."/>
            <person name="Strempel S."/>
            <person name="Sturgill D."/>
            <person name="Sutton G."/>
            <person name="Sutton G.G."/>
            <person name="Tao W."/>
            <person name="Teichmann S."/>
            <person name="Tobari Y.N."/>
            <person name="Tomimura Y."/>
            <person name="Tsolas J.M."/>
            <person name="Valente V.L."/>
            <person name="Venter E."/>
            <person name="Venter J.C."/>
            <person name="Vicario S."/>
            <person name="Vieira F.G."/>
            <person name="Vilella A.J."/>
            <person name="Villasante A."/>
            <person name="Walenz B."/>
            <person name="Wang J."/>
            <person name="Wasserman M."/>
            <person name="Watts T."/>
            <person name="Wilson D."/>
            <person name="Wilson R.K."/>
            <person name="Wing R.A."/>
            <person name="Wolfner M.F."/>
            <person name="Wong A."/>
            <person name="Wong G.K."/>
            <person name="Wu C.I."/>
            <person name="Wu G."/>
            <person name="Yamamoto D."/>
            <person name="Yang H.P."/>
            <person name="Yang S.P."/>
            <person name="Yorke J.A."/>
            <person name="Yoshida K."/>
            <person name="Zdobnov E."/>
            <person name="Zhang P."/>
            <person name="Zhang Y."/>
            <person name="Zimin A.V."/>
            <person name="Baldwin J."/>
            <person name="Abdouelleil A."/>
            <person name="Abdulkadir J."/>
            <person name="Abebe A."/>
            <person name="Abera B."/>
            <person name="Abreu J."/>
            <person name="Acer S.C."/>
            <person name="Aftuck L."/>
            <person name="Alexander A."/>
            <person name="An P."/>
            <person name="Anderson E."/>
            <person name="Anderson S."/>
            <person name="Arachi H."/>
            <person name="Azer M."/>
            <person name="Bachantsang P."/>
            <person name="Barry A."/>
            <person name="Bayul T."/>
            <person name="Berlin A."/>
            <person name="Bessette D."/>
            <person name="Bloom T."/>
            <person name="Blye J."/>
            <person name="Boguslavskiy L."/>
            <person name="Bonnet C."/>
            <person name="Boukhgalter B."/>
            <person name="Bourzgui I."/>
            <person name="Brown A."/>
            <person name="Cahill P."/>
            <person name="Channer S."/>
            <person name="Cheshatsang Y."/>
            <person name="Chuda L."/>
            <person name="Citroen M."/>
            <person name="Collymore A."/>
            <person name="Cooke P."/>
            <person name="Costello M."/>
            <person name="D'Aco K."/>
            <person name="Daza R."/>
            <person name="De Haan G."/>
            <person name="DeGray S."/>
            <person name="DeMaso C."/>
            <person name="Dhargay N."/>
            <person name="Dooley K."/>
            <person name="Dooley E."/>
            <person name="Doricent M."/>
            <person name="Dorje P."/>
            <person name="Dorjee K."/>
            <person name="Dupes A."/>
            <person name="Elong R."/>
            <person name="Falk J."/>
            <person name="Farina A."/>
            <person name="Faro S."/>
            <person name="Ferguson D."/>
            <person name="Fisher S."/>
            <person name="Foley C.D."/>
            <person name="Franke A."/>
            <person name="Friedrich D."/>
            <person name="Gadbois L."/>
            <person name="Gearin G."/>
            <person name="Gearin C.R."/>
            <person name="Giannoukos G."/>
            <person name="Goode T."/>
            <person name="Graham J."/>
            <person name="Grandbois E."/>
            <person name="Grewal S."/>
            <person name="Gyaltsen K."/>
            <person name="Hafez N."/>
            <person name="Hagos B."/>
            <person name="Hall J."/>
            <person name="Henson C."/>
            <person name="Hollinger A."/>
            <person name="Honan T."/>
            <person name="Huard M.D."/>
            <person name="Hughes L."/>
            <person name="Hurhula B."/>
            <person name="Husby M.E."/>
            <person name="Kamat A."/>
            <person name="Kanga B."/>
            <person name="Kashin S."/>
            <person name="Khazanovich D."/>
            <person name="Kisner P."/>
            <person name="Lance K."/>
            <person name="Lara M."/>
            <person name="Lee W."/>
            <person name="Lennon N."/>
            <person name="Letendre F."/>
            <person name="LeVine R."/>
            <person name="Lipovsky A."/>
            <person name="Liu X."/>
            <person name="Liu J."/>
            <person name="Liu S."/>
            <person name="Lokyitsang T."/>
            <person name="Lokyitsang Y."/>
            <person name="Lubonja R."/>
            <person name="Lui A."/>
            <person name="MacDonald P."/>
            <person name="Magnisalis V."/>
            <person name="Maru K."/>
            <person name="Matthews C."/>
            <person name="McCusker W."/>
            <person name="McDonough S."/>
            <person name="Mehta T."/>
            <person name="Meldrim J."/>
            <person name="Meneus L."/>
            <person name="Mihai O."/>
            <person name="Mihalev A."/>
            <person name="Mihova T."/>
            <person name="Mittelman R."/>
            <person name="Mlenga V."/>
            <person name="Montmayeur A."/>
            <person name="Mulrain L."/>
            <person name="Navidi A."/>
            <person name="Naylor J."/>
            <person name="Negash T."/>
            <person name="Nguyen T."/>
            <person name="Nguyen N."/>
            <person name="Nicol R."/>
            <person name="Norbu C."/>
            <person name="Norbu N."/>
            <person name="Novod N."/>
            <person name="O'Neill B."/>
            <person name="Osman S."/>
            <person name="Markiewicz E."/>
            <person name="Oyono O.L."/>
            <person name="Patti C."/>
            <person name="Phunkhang P."/>
            <person name="Pierre F."/>
            <person name="Priest M."/>
            <person name="Raghuraman S."/>
            <person name="Rege F."/>
            <person name="Reyes R."/>
            <person name="Rise C."/>
            <person name="Rogov P."/>
            <person name="Ross K."/>
            <person name="Ryan E."/>
            <person name="Settipalli S."/>
            <person name="Shea T."/>
            <person name="Sherpa N."/>
            <person name="Shi L."/>
            <person name="Shih D."/>
            <person name="Sparrow T."/>
            <person name="Spaulding J."/>
            <person name="Stalker J."/>
            <person name="Stange-Thomann N."/>
            <person name="Stavropoulos S."/>
            <person name="Stone C."/>
            <person name="Strader C."/>
            <person name="Tesfaye S."/>
            <person name="Thomson T."/>
            <person name="Thoulutsang Y."/>
            <person name="Thoulutsang D."/>
            <person name="Topham K."/>
            <person name="Topping I."/>
            <person name="Tsamla T."/>
            <person name="Vassiliev H."/>
            <person name="Vo A."/>
            <person name="Wangchuk T."/>
            <person name="Wangdi T."/>
            <person name="Weiand M."/>
            <person name="Wilkinson J."/>
            <person name="Wilson A."/>
            <person name="Yadav S."/>
            <person name="Young G."/>
            <person name="Yu Q."/>
            <person name="Zembek L."/>
            <person name="Zhong D."/>
            <person name="Zimmer A."/>
            <person name="Zwirko Z."/>
            <person name="Jaffe D.B."/>
            <person name="Alvarez P."/>
            <person name="Brockman W."/>
            <person name="Butler J."/>
            <person name="Chin C."/>
            <person name="Gnerre S."/>
            <person name="Grabherr M."/>
            <person name="Kleber M."/>
            <person name="Mauceli E."/>
            <person name="MacCallum I."/>
        </authorList>
    </citation>
    <scope>NUCLEOTIDE SEQUENCE [LARGE SCALE GENOMIC DNA]</scope>
    <source>
        <strain evidence="2 3">TSC#14021-0224.01</strain>
    </source>
</reference>
<dbReference type="SMART" id="SM00034">
    <property type="entry name" value="CLECT"/>
    <property type="match status" value="1"/>
</dbReference>
<reference evidence="2 3" key="2">
    <citation type="journal article" date="2008" name="Bioinformatics">
        <title>Assembly reconciliation.</title>
        <authorList>
            <person name="Zimin A.V."/>
            <person name="Smith D.R."/>
            <person name="Sutton G."/>
            <person name="Yorke J.A."/>
        </authorList>
    </citation>
    <scope>NUCLEOTIDE SEQUENCE [LARGE SCALE GENOMIC DNA]</scope>
    <source>
        <strain evidence="2 3">TSC#14021-0224.01</strain>
    </source>
</reference>
<dbReference type="PhylomeDB" id="B3P6G0"/>
<dbReference type="eggNOG" id="KOG4297">
    <property type="taxonomic scope" value="Eukaryota"/>
</dbReference>
<accession>B3P6G0</accession>
<gene>
    <name evidence="2" type="primary">Dere\GG12225</name>
    <name evidence="2" type="ORF">Dere_GG12225</name>
</gene>
<dbReference type="InterPro" id="IPR016186">
    <property type="entry name" value="C-type_lectin-like/link_sf"/>
</dbReference>
<organism evidence="2 3">
    <name type="scientific">Drosophila erecta</name>
    <name type="common">Fruit fly</name>
    <dbReference type="NCBI Taxonomy" id="7220"/>
    <lineage>
        <taxon>Eukaryota</taxon>
        <taxon>Metazoa</taxon>
        <taxon>Ecdysozoa</taxon>
        <taxon>Arthropoda</taxon>
        <taxon>Hexapoda</taxon>
        <taxon>Insecta</taxon>
        <taxon>Pterygota</taxon>
        <taxon>Neoptera</taxon>
        <taxon>Endopterygota</taxon>
        <taxon>Diptera</taxon>
        <taxon>Brachycera</taxon>
        <taxon>Muscomorpha</taxon>
        <taxon>Ephydroidea</taxon>
        <taxon>Drosophilidae</taxon>
        <taxon>Drosophila</taxon>
        <taxon>Sophophora</taxon>
    </lineage>
</organism>
<dbReference type="AlphaFoldDB" id="B3P6G0"/>
<dbReference type="PANTHER" id="PTHR22803">
    <property type="entry name" value="MANNOSE, PHOSPHOLIPASE, LECTIN RECEPTOR RELATED"/>
    <property type="match status" value="1"/>
</dbReference>
<name>B3P6G0_DROER</name>
<dbReference type="CDD" id="cd00037">
    <property type="entry name" value="CLECT"/>
    <property type="match status" value="1"/>
</dbReference>